<dbReference type="OrthoDB" id="9808602at2"/>
<keyword evidence="3" id="KW-0472">Membrane</keyword>
<keyword evidence="5" id="KW-0808">Transferase</keyword>
<evidence type="ECO:0000259" key="4">
    <source>
        <dbReference type="Pfam" id="PF02397"/>
    </source>
</evidence>
<dbReference type="GO" id="GO:0000271">
    <property type="term" value="P:polysaccharide biosynthetic process"/>
    <property type="evidence" value="ECO:0007669"/>
    <property type="project" value="UniProtKB-KW"/>
</dbReference>
<dbReference type="RefSeq" id="WP_099241797.1">
    <property type="nucleotide sequence ID" value="NZ_FXXP01000001.1"/>
</dbReference>
<dbReference type="PANTHER" id="PTHR30576">
    <property type="entry name" value="COLANIC BIOSYNTHESIS UDP-GLUCOSE LIPID CARRIER TRANSFERASE"/>
    <property type="match status" value="1"/>
</dbReference>
<dbReference type="Pfam" id="PF02397">
    <property type="entry name" value="Bac_transf"/>
    <property type="match status" value="1"/>
</dbReference>
<evidence type="ECO:0000313" key="5">
    <source>
        <dbReference type="EMBL" id="SMX26150.1"/>
    </source>
</evidence>
<feature type="transmembrane region" description="Helical" evidence="3">
    <location>
        <begin position="12"/>
        <end position="34"/>
    </location>
</feature>
<dbReference type="InterPro" id="IPR003362">
    <property type="entry name" value="Bact_transf"/>
</dbReference>
<dbReference type="GO" id="GO:0016780">
    <property type="term" value="F:phosphotransferase activity, for other substituted phosphate groups"/>
    <property type="evidence" value="ECO:0007669"/>
    <property type="project" value="TreeGrafter"/>
</dbReference>
<dbReference type="Proteomes" id="UP000225972">
    <property type="component" value="Unassembled WGS sequence"/>
</dbReference>
<reference evidence="6" key="1">
    <citation type="submission" date="2017-05" db="EMBL/GenBank/DDBJ databases">
        <authorList>
            <person name="Rodrigo-Torres L."/>
            <person name="Arahal R. D."/>
            <person name="Lucena T."/>
        </authorList>
    </citation>
    <scope>NUCLEOTIDE SEQUENCE [LARGE SCALE GENOMIC DNA]</scope>
    <source>
        <strain evidence="6">CECT 8649</strain>
    </source>
</reference>
<sequence>MKLANRSFDIFFVLLFLPFLLPAIILVPLAILILDGRPVLYVSERMNSPKQGFNLLKFRTMHFDPDDQGVSGGDKEARITKTGAFLRRYRLDELPQLWNIFKGDIRFVGPRPPLRHYVEKFPEIYGEVLKSRPGVTGLATLAYHKTEERLLSVCETAEETEEVYCRRCVPRKAKLDLIYAQNQTPCTDIHMMCVTMYRKIPIH</sequence>
<evidence type="ECO:0000313" key="6">
    <source>
        <dbReference type="Proteomes" id="UP000225972"/>
    </source>
</evidence>
<name>A0A238J624_9RHOB</name>
<accession>A0A238J624</accession>
<protein>
    <submittedName>
        <fullName evidence="5">Putative undecaprenyl-phosphate N-acetylgalactosaminyl 1-phosphate transferase</fullName>
        <ecNumber evidence="5">2.7.8.-</ecNumber>
    </submittedName>
</protein>
<keyword evidence="6" id="KW-1185">Reference proteome</keyword>
<evidence type="ECO:0000256" key="2">
    <source>
        <dbReference type="ARBA" id="ARBA00023169"/>
    </source>
</evidence>
<proteinExistence type="inferred from homology"/>
<dbReference type="AlphaFoldDB" id="A0A238J624"/>
<keyword evidence="3" id="KW-0812">Transmembrane</keyword>
<feature type="domain" description="Bacterial sugar transferase" evidence="4">
    <location>
        <begin position="6"/>
        <end position="197"/>
    </location>
</feature>
<gene>
    <name evidence="5" type="primary">tuaA_1</name>
    <name evidence="5" type="ORF">TRP8649_00223</name>
</gene>
<dbReference type="EC" id="2.7.8.-" evidence="5"/>
<evidence type="ECO:0000256" key="3">
    <source>
        <dbReference type="SAM" id="Phobius"/>
    </source>
</evidence>
<organism evidence="5 6">
    <name type="scientific">Pelagimonas phthalicica</name>
    <dbReference type="NCBI Taxonomy" id="1037362"/>
    <lineage>
        <taxon>Bacteria</taxon>
        <taxon>Pseudomonadati</taxon>
        <taxon>Pseudomonadota</taxon>
        <taxon>Alphaproteobacteria</taxon>
        <taxon>Rhodobacterales</taxon>
        <taxon>Roseobacteraceae</taxon>
        <taxon>Pelagimonas</taxon>
    </lineage>
</organism>
<dbReference type="EMBL" id="FXXP01000001">
    <property type="protein sequence ID" value="SMX26150.1"/>
    <property type="molecule type" value="Genomic_DNA"/>
</dbReference>
<keyword evidence="3" id="KW-1133">Transmembrane helix</keyword>
<comment type="similarity">
    <text evidence="1">Belongs to the bacterial sugar transferase family.</text>
</comment>
<evidence type="ECO:0000256" key="1">
    <source>
        <dbReference type="ARBA" id="ARBA00006464"/>
    </source>
</evidence>
<dbReference type="PANTHER" id="PTHR30576:SF0">
    <property type="entry name" value="UNDECAPRENYL-PHOSPHATE N-ACETYLGALACTOSAMINYL 1-PHOSPHATE TRANSFERASE-RELATED"/>
    <property type="match status" value="1"/>
</dbReference>
<keyword evidence="2" id="KW-0270">Exopolysaccharide synthesis</keyword>